<dbReference type="Pfam" id="PF00153">
    <property type="entry name" value="Mito_carr"/>
    <property type="match status" value="1"/>
</dbReference>
<dbReference type="EMBL" id="UXSR01005383">
    <property type="protein sequence ID" value="VDD81588.1"/>
    <property type="molecule type" value="Genomic_DNA"/>
</dbReference>
<keyword evidence="8 9" id="KW-0472">Membrane</keyword>
<keyword evidence="4" id="KW-0677">Repeat</keyword>
<dbReference type="InterPro" id="IPR018108">
    <property type="entry name" value="MCP_transmembrane"/>
</dbReference>
<evidence type="ECO:0000256" key="9">
    <source>
        <dbReference type="PROSITE-ProRule" id="PRU00282"/>
    </source>
</evidence>
<keyword evidence="6" id="KW-1133">Transmembrane helix</keyword>
<comment type="similarity">
    <text evidence="2 10">Belongs to the mitochondrial carrier (TC 2.A.29) family.</text>
</comment>
<evidence type="ECO:0000256" key="2">
    <source>
        <dbReference type="ARBA" id="ARBA00006375"/>
    </source>
</evidence>
<reference evidence="13" key="2">
    <citation type="submission" date="2019-11" db="UniProtKB">
        <authorList>
            <consortium name="WormBaseParasite"/>
        </authorList>
    </citation>
    <scope>IDENTIFICATION</scope>
</reference>
<dbReference type="PANTHER" id="PTHR10780:SF18">
    <property type="entry name" value="LD43650P"/>
    <property type="match status" value="1"/>
</dbReference>
<reference evidence="11 12" key="1">
    <citation type="submission" date="2018-10" db="EMBL/GenBank/DDBJ databases">
        <authorList>
            <consortium name="Pathogen Informatics"/>
        </authorList>
    </citation>
    <scope>NUCLEOTIDE SEQUENCE [LARGE SCALE GENOMIC DNA]</scope>
</reference>
<accession>A0A0R3UJB6</accession>
<proteinExistence type="inferred from homology"/>
<evidence type="ECO:0000256" key="10">
    <source>
        <dbReference type="RuleBase" id="RU000488"/>
    </source>
</evidence>
<keyword evidence="5" id="KW-1000">Mitochondrion outer membrane</keyword>
<gene>
    <name evidence="11" type="ORF">MCOS_LOCUS7591</name>
</gene>
<feature type="repeat" description="Solcar" evidence="9">
    <location>
        <begin position="150"/>
        <end position="238"/>
    </location>
</feature>
<dbReference type="AlphaFoldDB" id="A0A0R3UJB6"/>
<organism evidence="11 12">
    <name type="scientific">Mesocestoides corti</name>
    <name type="common">Flatworm</name>
    <dbReference type="NCBI Taxonomy" id="53468"/>
    <lineage>
        <taxon>Eukaryota</taxon>
        <taxon>Metazoa</taxon>
        <taxon>Spiralia</taxon>
        <taxon>Lophotrochozoa</taxon>
        <taxon>Platyhelminthes</taxon>
        <taxon>Cestoda</taxon>
        <taxon>Eucestoda</taxon>
        <taxon>Cyclophyllidea</taxon>
        <taxon>Mesocestoididae</taxon>
        <taxon>Mesocestoides</taxon>
    </lineage>
</organism>
<evidence type="ECO:0000256" key="3">
    <source>
        <dbReference type="ARBA" id="ARBA00022692"/>
    </source>
</evidence>
<evidence type="ECO:0000256" key="5">
    <source>
        <dbReference type="ARBA" id="ARBA00022787"/>
    </source>
</evidence>
<dbReference type="WBParaSite" id="MCU_004088-RA">
    <property type="protein sequence ID" value="MCU_004088-RA"/>
    <property type="gene ID" value="MCU_004088"/>
</dbReference>
<keyword evidence="3 9" id="KW-0812">Transmembrane</keyword>
<dbReference type="PANTHER" id="PTHR10780">
    <property type="entry name" value="MITOCHONDRIAL CARRIER HOMOLOG"/>
    <property type="match status" value="1"/>
</dbReference>
<keyword evidence="12" id="KW-1185">Reference proteome</keyword>
<evidence type="ECO:0000256" key="7">
    <source>
        <dbReference type="ARBA" id="ARBA00023128"/>
    </source>
</evidence>
<evidence type="ECO:0000256" key="6">
    <source>
        <dbReference type="ARBA" id="ARBA00022989"/>
    </source>
</evidence>
<evidence type="ECO:0000313" key="13">
    <source>
        <dbReference type="WBParaSite" id="MCU_004088-RA"/>
    </source>
</evidence>
<evidence type="ECO:0000256" key="1">
    <source>
        <dbReference type="ARBA" id="ARBA00004374"/>
    </source>
</evidence>
<dbReference type="GO" id="GO:0005741">
    <property type="term" value="C:mitochondrial outer membrane"/>
    <property type="evidence" value="ECO:0007669"/>
    <property type="project" value="UniProtKB-SubCell"/>
</dbReference>
<dbReference type="SUPFAM" id="SSF103506">
    <property type="entry name" value="Mitochondrial carrier"/>
    <property type="match status" value="1"/>
</dbReference>
<dbReference type="Gene3D" id="1.50.40.10">
    <property type="entry name" value="Mitochondrial carrier domain"/>
    <property type="match status" value="1"/>
</dbReference>
<dbReference type="Proteomes" id="UP000267029">
    <property type="component" value="Unassembled WGS sequence"/>
</dbReference>
<evidence type="ECO:0000256" key="4">
    <source>
        <dbReference type="ARBA" id="ARBA00022737"/>
    </source>
</evidence>
<keyword evidence="7" id="KW-0496">Mitochondrion</keyword>
<name>A0A0R3UJB6_MESCO</name>
<comment type="subcellular location">
    <subcellularLocation>
        <location evidence="1">Mitochondrion outer membrane</location>
        <topology evidence="1">Multi-pass membrane protein</topology>
    </subcellularLocation>
</comment>
<dbReference type="PROSITE" id="PS50920">
    <property type="entry name" value="SOLCAR"/>
    <property type="match status" value="1"/>
</dbReference>
<evidence type="ECO:0000313" key="11">
    <source>
        <dbReference type="EMBL" id="VDD81588.1"/>
    </source>
</evidence>
<evidence type="ECO:0000256" key="8">
    <source>
        <dbReference type="ARBA" id="ARBA00023136"/>
    </source>
</evidence>
<protein>
    <submittedName>
        <fullName evidence="13">Mitochondrial carrier homolog 2</fullName>
    </submittedName>
</protein>
<evidence type="ECO:0000313" key="12">
    <source>
        <dbReference type="Proteomes" id="UP000267029"/>
    </source>
</evidence>
<dbReference type="InterPro" id="IPR023395">
    <property type="entry name" value="MCP_dom_sf"/>
</dbReference>
<dbReference type="OrthoDB" id="10253709at2759"/>
<sequence length="327" mass="37683">MEHPYPKMEEFADPVSTPTTGPEVYIIRQLLNPLRVTRTLIQLGYEPLPPKSCISPFHFFTWNATTLNCYPNVFVYTRHLFRTCGFWNVATCGFASHFIFNILGEACHFMIHQYVVEQTLCNRGWLQDEDIAGKSDSMLVECMMEEAPFSQFTLHLLKLCFLKTYEVFLTQPFYVIMVRQAASLIGGEARYSWLFQAVCSIYKDSGLLGFFSGLTPRLIFEVARLALYLSLCRVLRRRVLGLFPRSSLLRPLRSVMDIFINIFFYRLDVVSCVMAVHGSRLALAAEANSFTGWRDCKRVFASSGQLSRGFWPFWRMHVQNEHLPAAV</sequence>
<keyword evidence="10" id="KW-0813">Transport</keyword>